<dbReference type="InterPro" id="IPR001387">
    <property type="entry name" value="Cro/C1-type_HTH"/>
</dbReference>
<dbReference type="EMBL" id="JBHSIV010000010">
    <property type="protein sequence ID" value="MFC5062983.1"/>
    <property type="molecule type" value="Genomic_DNA"/>
</dbReference>
<protein>
    <submittedName>
        <fullName evidence="2">Helix-turn-helix domain-containing protein</fullName>
    </submittedName>
</protein>
<evidence type="ECO:0000313" key="2">
    <source>
        <dbReference type="EMBL" id="MFC5062983.1"/>
    </source>
</evidence>
<dbReference type="SUPFAM" id="SSF47413">
    <property type="entry name" value="lambda repressor-like DNA-binding domains"/>
    <property type="match status" value="1"/>
</dbReference>
<name>A0ABV9YLV1_9PSEU</name>
<evidence type="ECO:0000256" key="1">
    <source>
        <dbReference type="SAM" id="MobiDB-lite"/>
    </source>
</evidence>
<accession>A0ABV9YLV1</accession>
<dbReference type="RefSeq" id="WP_378036326.1">
    <property type="nucleotide sequence ID" value="NZ_JBHSIV010000010.1"/>
</dbReference>
<dbReference type="Gene3D" id="1.10.260.40">
    <property type="entry name" value="lambda repressor-like DNA-binding domains"/>
    <property type="match status" value="1"/>
</dbReference>
<organism evidence="2 3">
    <name type="scientific">Actinomycetospora atypica</name>
    <dbReference type="NCBI Taxonomy" id="1290095"/>
    <lineage>
        <taxon>Bacteria</taxon>
        <taxon>Bacillati</taxon>
        <taxon>Actinomycetota</taxon>
        <taxon>Actinomycetes</taxon>
        <taxon>Pseudonocardiales</taxon>
        <taxon>Pseudonocardiaceae</taxon>
        <taxon>Actinomycetospora</taxon>
    </lineage>
</organism>
<keyword evidence="3" id="KW-1185">Reference proteome</keyword>
<gene>
    <name evidence="2" type="ORF">ACFPBZ_12265</name>
</gene>
<dbReference type="Proteomes" id="UP001595947">
    <property type="component" value="Unassembled WGS sequence"/>
</dbReference>
<feature type="region of interest" description="Disordered" evidence="1">
    <location>
        <begin position="109"/>
        <end position="132"/>
    </location>
</feature>
<sequence length="132" mass="14765">MERSLGEIVREAMLRRGLNIKQLARLTADLGDPVSEGTVHNVLKSRVSHSRYDTIRPLCAALDLDFNAVLAELSRPAYRARSVPEDFHHLTDDQWRALVELAKQFRIANEGRQRAVDPPDGGRTTTDSASES</sequence>
<dbReference type="CDD" id="cd00093">
    <property type="entry name" value="HTH_XRE"/>
    <property type="match status" value="1"/>
</dbReference>
<feature type="compositionally biased region" description="Polar residues" evidence="1">
    <location>
        <begin position="123"/>
        <end position="132"/>
    </location>
</feature>
<proteinExistence type="predicted"/>
<reference evidence="3" key="1">
    <citation type="journal article" date="2019" name="Int. J. Syst. Evol. Microbiol.">
        <title>The Global Catalogue of Microorganisms (GCM) 10K type strain sequencing project: providing services to taxonomists for standard genome sequencing and annotation.</title>
        <authorList>
            <consortium name="The Broad Institute Genomics Platform"/>
            <consortium name="The Broad Institute Genome Sequencing Center for Infectious Disease"/>
            <person name="Wu L."/>
            <person name="Ma J."/>
        </authorList>
    </citation>
    <scope>NUCLEOTIDE SEQUENCE [LARGE SCALE GENOMIC DNA]</scope>
    <source>
        <strain evidence="3">CGMCC 4.7093</strain>
    </source>
</reference>
<dbReference type="InterPro" id="IPR010982">
    <property type="entry name" value="Lambda_DNA-bd_dom_sf"/>
</dbReference>
<evidence type="ECO:0000313" key="3">
    <source>
        <dbReference type="Proteomes" id="UP001595947"/>
    </source>
</evidence>
<comment type="caution">
    <text evidence="2">The sequence shown here is derived from an EMBL/GenBank/DDBJ whole genome shotgun (WGS) entry which is preliminary data.</text>
</comment>